<sequence length="165" mass="19183">MKRELQKLLVEVKMARGKLRLWQNRLGMKAEQFRRLSVSNATRFSSLAEQYAKESEQLDNILNYLNRLDVLFEMLEIKLETIVYIDYISQDLVSVVEALREFKKATPMLSTELSILIDEFYTGFYESVQVPEPVRIKAKEEAKSILKESETIANNRTQTKIGTKA</sequence>
<reference evidence="1" key="1">
    <citation type="submission" date="2018-05" db="EMBL/GenBank/DDBJ databases">
        <title>Complete Genome Sequences of Extremely Thermoacidophilic, Metal-Mobilizing Type-Strain Members of the Archaeal Family Sulfolobaceae: Acidianus brierleyi DSM-1651T, Acidianus sulfidivorans DSM-18786T, Metallosphaera hakonensis DSM-7519T, and Metallosphaera prunae DSM-10039T.</title>
        <authorList>
            <person name="Counts J.A."/>
            <person name="Kelly R.M."/>
        </authorList>
    </citation>
    <scope>NUCLEOTIDE SEQUENCE [LARGE SCALE GENOMIC DNA]</scope>
    <source>
        <strain evidence="1">HO1-1</strain>
    </source>
</reference>
<evidence type="ECO:0000313" key="2">
    <source>
        <dbReference type="Proteomes" id="UP000247586"/>
    </source>
</evidence>
<dbReference type="AlphaFoldDB" id="A0A2U9IV74"/>
<evidence type="ECO:0000313" key="1">
    <source>
        <dbReference type="EMBL" id="AWR99747.1"/>
    </source>
</evidence>
<proteinExistence type="predicted"/>
<dbReference type="KEGG" id="mhk:DFR87_08660"/>
<name>A0A2U9IV74_9CREN</name>
<protein>
    <submittedName>
        <fullName evidence="1">Uncharacterized protein</fullName>
    </submittedName>
</protein>
<dbReference type="STRING" id="1293036.GCA_001315825_00856"/>
<keyword evidence="2" id="KW-1185">Reference proteome</keyword>
<dbReference type="GeneID" id="36835408"/>
<organism evidence="1 2">
    <name type="scientific">Metallosphaera hakonensis JCM 8857 = DSM 7519</name>
    <dbReference type="NCBI Taxonomy" id="1293036"/>
    <lineage>
        <taxon>Archaea</taxon>
        <taxon>Thermoproteota</taxon>
        <taxon>Thermoprotei</taxon>
        <taxon>Sulfolobales</taxon>
        <taxon>Sulfolobaceae</taxon>
        <taxon>Metallosphaera</taxon>
    </lineage>
</organism>
<dbReference type="InterPro" id="IPR053658">
    <property type="entry name" value="Cdv_Coordination_Protein"/>
</dbReference>
<dbReference type="Proteomes" id="UP000247586">
    <property type="component" value="Chromosome"/>
</dbReference>
<dbReference type="OrthoDB" id="42993at2157"/>
<dbReference type="EMBL" id="CP029287">
    <property type="protein sequence ID" value="AWR99747.1"/>
    <property type="molecule type" value="Genomic_DNA"/>
</dbReference>
<dbReference type="RefSeq" id="WP_054836341.1">
    <property type="nucleotide sequence ID" value="NZ_BBBA01000003.1"/>
</dbReference>
<dbReference type="NCBIfam" id="NF041009">
    <property type="entry name" value="cell_div_CdvB3"/>
    <property type="match status" value="1"/>
</dbReference>
<gene>
    <name evidence="1" type="ORF">DFR87_08660</name>
</gene>
<accession>A0A2U9IV74</accession>